<accession>A0A4S8EX36</accession>
<feature type="transmembrane region" description="Helical" evidence="1">
    <location>
        <begin position="7"/>
        <end position="27"/>
    </location>
</feature>
<feature type="transmembrane region" description="Helical" evidence="1">
    <location>
        <begin position="65"/>
        <end position="82"/>
    </location>
</feature>
<dbReference type="RefSeq" id="WP_136574496.1">
    <property type="nucleotide sequence ID" value="NZ_STFG01000021.1"/>
</dbReference>
<dbReference type="AlphaFoldDB" id="A0A4S8EX36"/>
<feature type="transmembrane region" description="Helical" evidence="1">
    <location>
        <begin position="112"/>
        <end position="130"/>
    </location>
</feature>
<proteinExistence type="predicted"/>
<sequence length="136" mass="14808">MTRQNENAALAIFASIVIIIGAILIGVSRATSLSIPTVINVGVPSILVIALAIGALLYSPFTAEWIVPVVLACLAVCLFPALNEWSNSTIGRFEYQGQWFGENFAPAWYGTWWFKAMLVVGAPAISFAVLKWRNSY</sequence>
<name>A0A4S8EX36_9BURK</name>
<keyword evidence="1" id="KW-1133">Transmembrane helix</keyword>
<keyword evidence="1" id="KW-0472">Membrane</keyword>
<evidence type="ECO:0000256" key="1">
    <source>
        <dbReference type="SAM" id="Phobius"/>
    </source>
</evidence>
<protein>
    <submittedName>
        <fullName evidence="2">Uncharacterized protein</fullName>
    </submittedName>
</protein>
<dbReference type="Proteomes" id="UP000308917">
    <property type="component" value="Unassembled WGS sequence"/>
</dbReference>
<keyword evidence="3" id="KW-1185">Reference proteome</keyword>
<keyword evidence="1" id="KW-0812">Transmembrane</keyword>
<organism evidence="2 3">
    <name type="scientific">Lampropedia puyangensis</name>
    <dbReference type="NCBI Taxonomy" id="1330072"/>
    <lineage>
        <taxon>Bacteria</taxon>
        <taxon>Pseudomonadati</taxon>
        <taxon>Pseudomonadota</taxon>
        <taxon>Betaproteobacteria</taxon>
        <taxon>Burkholderiales</taxon>
        <taxon>Comamonadaceae</taxon>
        <taxon>Lampropedia</taxon>
    </lineage>
</organism>
<dbReference type="EMBL" id="STFG01000021">
    <property type="protein sequence ID" value="THT98424.1"/>
    <property type="molecule type" value="Genomic_DNA"/>
</dbReference>
<feature type="transmembrane region" description="Helical" evidence="1">
    <location>
        <begin position="33"/>
        <end position="58"/>
    </location>
</feature>
<evidence type="ECO:0000313" key="2">
    <source>
        <dbReference type="EMBL" id="THT98424.1"/>
    </source>
</evidence>
<gene>
    <name evidence="2" type="ORF">E9531_14525</name>
</gene>
<reference evidence="2 3" key="1">
    <citation type="journal article" date="2015" name="Antonie Van Leeuwenhoek">
        <title>Lampropedia puyangensis sp. nov., isolated from symptomatic bark of Populus ? euramericana canker and emended description of Lampropedia hyalina (Ehrenberg 1832) Lee et al. 2004.</title>
        <authorList>
            <person name="Li Y."/>
            <person name="Wang T."/>
            <person name="Piao C.G."/>
            <person name="Wang L.F."/>
            <person name="Tian G.Z."/>
            <person name="Zhu T.H."/>
            <person name="Guo M.W."/>
        </authorList>
    </citation>
    <scope>NUCLEOTIDE SEQUENCE [LARGE SCALE GENOMIC DNA]</scope>
    <source>
        <strain evidence="2 3">2-bin</strain>
    </source>
</reference>
<comment type="caution">
    <text evidence="2">The sequence shown here is derived from an EMBL/GenBank/DDBJ whole genome shotgun (WGS) entry which is preliminary data.</text>
</comment>
<evidence type="ECO:0000313" key="3">
    <source>
        <dbReference type="Proteomes" id="UP000308917"/>
    </source>
</evidence>